<dbReference type="EMBL" id="JABSTR010000007">
    <property type="protein sequence ID" value="KAH9374822.1"/>
    <property type="molecule type" value="Genomic_DNA"/>
</dbReference>
<evidence type="ECO:0000313" key="2">
    <source>
        <dbReference type="Proteomes" id="UP000821853"/>
    </source>
</evidence>
<evidence type="ECO:0000313" key="1">
    <source>
        <dbReference type="EMBL" id="KAH9374822.1"/>
    </source>
</evidence>
<organism evidence="1 2">
    <name type="scientific">Haemaphysalis longicornis</name>
    <name type="common">Bush tick</name>
    <dbReference type="NCBI Taxonomy" id="44386"/>
    <lineage>
        <taxon>Eukaryota</taxon>
        <taxon>Metazoa</taxon>
        <taxon>Ecdysozoa</taxon>
        <taxon>Arthropoda</taxon>
        <taxon>Chelicerata</taxon>
        <taxon>Arachnida</taxon>
        <taxon>Acari</taxon>
        <taxon>Parasitiformes</taxon>
        <taxon>Ixodida</taxon>
        <taxon>Ixodoidea</taxon>
        <taxon>Ixodidae</taxon>
        <taxon>Haemaphysalinae</taxon>
        <taxon>Haemaphysalis</taxon>
    </lineage>
</organism>
<reference evidence="1 2" key="1">
    <citation type="journal article" date="2020" name="Cell">
        <title>Large-Scale Comparative Analyses of Tick Genomes Elucidate Their Genetic Diversity and Vector Capacities.</title>
        <authorList>
            <consortium name="Tick Genome and Microbiome Consortium (TIGMIC)"/>
            <person name="Jia N."/>
            <person name="Wang J."/>
            <person name="Shi W."/>
            <person name="Du L."/>
            <person name="Sun Y."/>
            <person name="Zhan W."/>
            <person name="Jiang J.F."/>
            <person name="Wang Q."/>
            <person name="Zhang B."/>
            <person name="Ji P."/>
            <person name="Bell-Sakyi L."/>
            <person name="Cui X.M."/>
            <person name="Yuan T.T."/>
            <person name="Jiang B.G."/>
            <person name="Yang W.F."/>
            <person name="Lam T.T."/>
            <person name="Chang Q.C."/>
            <person name="Ding S.J."/>
            <person name="Wang X.J."/>
            <person name="Zhu J.G."/>
            <person name="Ruan X.D."/>
            <person name="Zhao L."/>
            <person name="Wei J.T."/>
            <person name="Ye R.Z."/>
            <person name="Que T.C."/>
            <person name="Du C.H."/>
            <person name="Zhou Y.H."/>
            <person name="Cheng J.X."/>
            <person name="Dai P.F."/>
            <person name="Guo W.B."/>
            <person name="Han X.H."/>
            <person name="Huang E.J."/>
            <person name="Li L.F."/>
            <person name="Wei W."/>
            <person name="Gao Y.C."/>
            <person name="Liu J.Z."/>
            <person name="Shao H.Z."/>
            <person name="Wang X."/>
            <person name="Wang C.C."/>
            <person name="Yang T.C."/>
            <person name="Huo Q.B."/>
            <person name="Li W."/>
            <person name="Chen H.Y."/>
            <person name="Chen S.E."/>
            <person name="Zhou L.G."/>
            <person name="Ni X.B."/>
            <person name="Tian J.H."/>
            <person name="Sheng Y."/>
            <person name="Liu T."/>
            <person name="Pan Y.S."/>
            <person name="Xia L.Y."/>
            <person name="Li J."/>
            <person name="Zhao F."/>
            <person name="Cao W.C."/>
        </authorList>
    </citation>
    <scope>NUCLEOTIDE SEQUENCE [LARGE SCALE GENOMIC DNA]</scope>
    <source>
        <strain evidence="1">HaeL-2018</strain>
    </source>
</reference>
<name>A0A9J6G8X5_HAELO</name>
<protein>
    <submittedName>
        <fullName evidence="1">Uncharacterized protein</fullName>
    </submittedName>
</protein>
<comment type="caution">
    <text evidence="1">The sequence shown here is derived from an EMBL/GenBank/DDBJ whole genome shotgun (WGS) entry which is preliminary data.</text>
</comment>
<dbReference type="OrthoDB" id="6763402at2759"/>
<dbReference type="InterPro" id="IPR036397">
    <property type="entry name" value="RNaseH_sf"/>
</dbReference>
<sequence length="129" mass="14227">MSCNLQRISSSGRCAVSVWGAISSHGLGPLVRMEGRFNAAAYEDIVDSVVINYALDGPFADRLYYWQYDRSPIHMARSLQGGSRDTLCKLSNSSGSAYVLPTSRRAFSRAFLDVWRLLRAAAYPGDCLP</sequence>
<dbReference type="Gene3D" id="3.30.420.10">
    <property type="entry name" value="Ribonuclease H-like superfamily/Ribonuclease H"/>
    <property type="match status" value="1"/>
</dbReference>
<dbReference type="VEuPathDB" id="VectorBase:HLOH_065350"/>
<proteinExistence type="predicted"/>
<dbReference type="GO" id="GO:0003676">
    <property type="term" value="F:nucleic acid binding"/>
    <property type="evidence" value="ECO:0007669"/>
    <property type="project" value="InterPro"/>
</dbReference>
<dbReference type="Proteomes" id="UP000821853">
    <property type="component" value="Chromosome 5"/>
</dbReference>
<dbReference type="AlphaFoldDB" id="A0A9J6G8X5"/>
<keyword evidence="2" id="KW-1185">Reference proteome</keyword>
<accession>A0A9J6G8X5</accession>
<gene>
    <name evidence="1" type="ORF">HPB48_021142</name>
</gene>